<dbReference type="EMBL" id="CAUYUJ010020077">
    <property type="protein sequence ID" value="CAK0895700.1"/>
    <property type="molecule type" value="Genomic_DNA"/>
</dbReference>
<sequence length="186" mass="21246">MRRRPWQRPFREGVRGHRPGRAQEVGERTARDGRCAGRRGRRKRTSQRSASPASRARARAREQGEGEEEEAAEAREEEAREEEAREDGRGSRAQGEEVKEEEEADEGHGEELVCRARFDYSKDLQRELLRRLPKMHALRAEIEAAGAGDGNYELAQQKKEELQQMSNELQNCGLPMCASCFVHYPA</sequence>
<protein>
    <submittedName>
        <fullName evidence="2">Uncharacterized protein</fullName>
    </submittedName>
</protein>
<feature type="compositionally biased region" description="Basic residues" evidence="1">
    <location>
        <begin position="36"/>
        <end position="46"/>
    </location>
</feature>
<evidence type="ECO:0000256" key="1">
    <source>
        <dbReference type="SAM" id="MobiDB-lite"/>
    </source>
</evidence>
<accession>A0ABN9X8Q8</accession>
<name>A0ABN9X8Q8_9DINO</name>
<feature type="compositionally biased region" description="Basic and acidic residues" evidence="1">
    <location>
        <begin position="24"/>
        <end position="35"/>
    </location>
</feature>
<organism evidence="2 3">
    <name type="scientific">Prorocentrum cordatum</name>
    <dbReference type="NCBI Taxonomy" id="2364126"/>
    <lineage>
        <taxon>Eukaryota</taxon>
        <taxon>Sar</taxon>
        <taxon>Alveolata</taxon>
        <taxon>Dinophyceae</taxon>
        <taxon>Prorocentrales</taxon>
        <taxon>Prorocentraceae</taxon>
        <taxon>Prorocentrum</taxon>
    </lineage>
</organism>
<feature type="compositionally biased region" description="Basic and acidic residues" evidence="1">
    <location>
        <begin position="72"/>
        <end position="97"/>
    </location>
</feature>
<gene>
    <name evidence="2" type="ORF">PCOR1329_LOCUS74376</name>
</gene>
<evidence type="ECO:0000313" key="2">
    <source>
        <dbReference type="EMBL" id="CAK0895700.1"/>
    </source>
</evidence>
<proteinExistence type="predicted"/>
<dbReference type="Proteomes" id="UP001189429">
    <property type="component" value="Unassembled WGS sequence"/>
</dbReference>
<reference evidence="2" key="1">
    <citation type="submission" date="2023-10" db="EMBL/GenBank/DDBJ databases">
        <authorList>
            <person name="Chen Y."/>
            <person name="Shah S."/>
            <person name="Dougan E. K."/>
            <person name="Thang M."/>
            <person name="Chan C."/>
        </authorList>
    </citation>
    <scope>NUCLEOTIDE SEQUENCE [LARGE SCALE GENOMIC DNA]</scope>
</reference>
<feature type="region of interest" description="Disordered" evidence="1">
    <location>
        <begin position="1"/>
        <end position="111"/>
    </location>
</feature>
<feature type="non-terminal residue" evidence="2">
    <location>
        <position position="186"/>
    </location>
</feature>
<evidence type="ECO:0000313" key="3">
    <source>
        <dbReference type="Proteomes" id="UP001189429"/>
    </source>
</evidence>
<comment type="caution">
    <text evidence="2">The sequence shown here is derived from an EMBL/GenBank/DDBJ whole genome shotgun (WGS) entry which is preliminary data.</text>
</comment>
<keyword evidence="3" id="KW-1185">Reference proteome</keyword>